<evidence type="ECO:0000313" key="5">
    <source>
        <dbReference type="Proteomes" id="UP001500433"/>
    </source>
</evidence>
<dbReference type="PANTHER" id="PTHR43877">
    <property type="entry name" value="AMINOALKYLPHOSPHONATE N-ACETYLTRANSFERASE-RELATED-RELATED"/>
    <property type="match status" value="1"/>
</dbReference>
<dbReference type="CDD" id="cd04301">
    <property type="entry name" value="NAT_SF"/>
    <property type="match status" value="1"/>
</dbReference>
<dbReference type="EMBL" id="BAABJH010000005">
    <property type="protein sequence ID" value="GAA4897180.1"/>
    <property type="molecule type" value="Genomic_DNA"/>
</dbReference>
<accession>A0ABP9F988</accession>
<evidence type="ECO:0000256" key="1">
    <source>
        <dbReference type="ARBA" id="ARBA00022679"/>
    </source>
</evidence>
<dbReference type="Pfam" id="PF00583">
    <property type="entry name" value="Acetyltransf_1"/>
    <property type="match status" value="1"/>
</dbReference>
<keyword evidence="5" id="KW-1185">Reference proteome</keyword>
<reference evidence="5" key="1">
    <citation type="journal article" date="2019" name="Int. J. Syst. Evol. Microbiol.">
        <title>The Global Catalogue of Microorganisms (GCM) 10K type strain sequencing project: providing services to taxonomists for standard genome sequencing and annotation.</title>
        <authorList>
            <consortium name="The Broad Institute Genomics Platform"/>
            <consortium name="The Broad Institute Genome Sequencing Center for Infectious Disease"/>
            <person name="Wu L."/>
            <person name="Ma J."/>
        </authorList>
    </citation>
    <scope>NUCLEOTIDE SEQUENCE [LARGE SCALE GENOMIC DNA]</scope>
    <source>
        <strain evidence="5">JCM 18274</strain>
    </source>
</reference>
<organism evidence="4 5">
    <name type="scientific">Flaviramulus aquimarinus</name>
    <dbReference type="NCBI Taxonomy" id="1170456"/>
    <lineage>
        <taxon>Bacteria</taxon>
        <taxon>Pseudomonadati</taxon>
        <taxon>Bacteroidota</taxon>
        <taxon>Flavobacteriia</taxon>
        <taxon>Flavobacteriales</taxon>
        <taxon>Flavobacteriaceae</taxon>
        <taxon>Flaviramulus</taxon>
    </lineage>
</organism>
<sequence>MIKLIRTNSDNVDFINLVNQLDTYLKIVDGKDHAFYNQYNNIDVLKNTVVAYINEIPIGCGAFKPYNTNTVEIKRMFTLPESREKGIASLILKELENWANELGYKYCVLETGKRQVEAVCFYDKMHYTIISNFGPYKNVSNSLCFQKKLI</sequence>
<dbReference type="InterPro" id="IPR000182">
    <property type="entry name" value="GNAT_dom"/>
</dbReference>
<name>A0ABP9F988_9FLAO</name>
<dbReference type="Proteomes" id="UP001500433">
    <property type="component" value="Unassembled WGS sequence"/>
</dbReference>
<keyword evidence="2" id="KW-0012">Acyltransferase</keyword>
<dbReference type="PROSITE" id="PS51186">
    <property type="entry name" value="GNAT"/>
    <property type="match status" value="1"/>
</dbReference>
<dbReference type="Gene3D" id="3.40.630.30">
    <property type="match status" value="1"/>
</dbReference>
<keyword evidence="1" id="KW-0808">Transferase</keyword>
<feature type="domain" description="N-acetyltransferase" evidence="3">
    <location>
        <begin position="1"/>
        <end position="150"/>
    </location>
</feature>
<dbReference type="InterPro" id="IPR050832">
    <property type="entry name" value="Bact_Acetyltransf"/>
</dbReference>
<dbReference type="PANTHER" id="PTHR43877:SF2">
    <property type="entry name" value="AMINOALKYLPHOSPHONATE N-ACETYLTRANSFERASE-RELATED"/>
    <property type="match status" value="1"/>
</dbReference>
<dbReference type="SUPFAM" id="SSF55729">
    <property type="entry name" value="Acyl-CoA N-acyltransferases (Nat)"/>
    <property type="match status" value="1"/>
</dbReference>
<evidence type="ECO:0000313" key="4">
    <source>
        <dbReference type="EMBL" id="GAA4897180.1"/>
    </source>
</evidence>
<proteinExistence type="predicted"/>
<comment type="caution">
    <text evidence="4">The sequence shown here is derived from an EMBL/GenBank/DDBJ whole genome shotgun (WGS) entry which is preliminary data.</text>
</comment>
<dbReference type="InterPro" id="IPR016181">
    <property type="entry name" value="Acyl_CoA_acyltransferase"/>
</dbReference>
<protein>
    <recommendedName>
        <fullName evidence="3">N-acetyltransferase domain-containing protein</fullName>
    </recommendedName>
</protein>
<evidence type="ECO:0000256" key="2">
    <source>
        <dbReference type="ARBA" id="ARBA00023315"/>
    </source>
</evidence>
<dbReference type="RefSeq" id="WP_345274247.1">
    <property type="nucleotide sequence ID" value="NZ_BAABJH010000005.1"/>
</dbReference>
<gene>
    <name evidence="4" type="ORF">GCM10023311_22450</name>
</gene>
<evidence type="ECO:0000259" key="3">
    <source>
        <dbReference type="PROSITE" id="PS51186"/>
    </source>
</evidence>